<dbReference type="RefSeq" id="WP_007917656.1">
    <property type="nucleotide sequence ID" value="NZ_ADVG01000003.1"/>
</dbReference>
<dbReference type="InParanoid" id="D6TVK1"/>
<proteinExistence type="predicted"/>
<feature type="chain" id="PRO_5003088515" evidence="1">
    <location>
        <begin position="29"/>
        <end position="75"/>
    </location>
</feature>
<sequence length="75" mass="7827">MKKLVTLALCGAILLGGLNFWVSGNHTAAATVSPAAVHATPITFVPSGVVPTAARQAAKPPTRLSSYIPTIYWRP</sequence>
<reference evidence="2 3" key="1">
    <citation type="journal article" date="2011" name="Stand. Genomic Sci.">
        <title>Non-contiguous finished genome sequence and contextual data of the filamentous soil bacterium Ktedonobacter racemifer type strain (SOSP1-21).</title>
        <authorList>
            <person name="Chang Y.J."/>
            <person name="Land M."/>
            <person name="Hauser L."/>
            <person name="Chertkov O."/>
            <person name="Del Rio T.G."/>
            <person name="Nolan M."/>
            <person name="Copeland A."/>
            <person name="Tice H."/>
            <person name="Cheng J.F."/>
            <person name="Lucas S."/>
            <person name="Han C."/>
            <person name="Goodwin L."/>
            <person name="Pitluck S."/>
            <person name="Ivanova N."/>
            <person name="Ovchinikova G."/>
            <person name="Pati A."/>
            <person name="Chen A."/>
            <person name="Palaniappan K."/>
            <person name="Mavromatis K."/>
            <person name="Liolios K."/>
            <person name="Brettin T."/>
            <person name="Fiebig A."/>
            <person name="Rohde M."/>
            <person name="Abt B."/>
            <person name="Goker M."/>
            <person name="Detter J.C."/>
            <person name="Woyke T."/>
            <person name="Bristow J."/>
            <person name="Eisen J.A."/>
            <person name="Markowitz V."/>
            <person name="Hugenholtz P."/>
            <person name="Kyrpides N.C."/>
            <person name="Klenk H.P."/>
            <person name="Lapidus A."/>
        </authorList>
    </citation>
    <scope>NUCLEOTIDE SEQUENCE [LARGE SCALE GENOMIC DNA]</scope>
    <source>
        <strain evidence="3">DSM 44963</strain>
    </source>
</reference>
<feature type="signal peptide" evidence="1">
    <location>
        <begin position="1"/>
        <end position="28"/>
    </location>
</feature>
<protein>
    <submittedName>
        <fullName evidence="2">Uncharacterized protein</fullName>
    </submittedName>
</protein>
<keyword evidence="3" id="KW-1185">Reference proteome</keyword>
<dbReference type="Proteomes" id="UP000004508">
    <property type="component" value="Unassembled WGS sequence"/>
</dbReference>
<dbReference type="AlphaFoldDB" id="D6TVK1"/>
<name>D6TVK1_KTERA</name>
<accession>D6TVK1</accession>
<organism evidence="2 3">
    <name type="scientific">Ktedonobacter racemifer DSM 44963</name>
    <dbReference type="NCBI Taxonomy" id="485913"/>
    <lineage>
        <taxon>Bacteria</taxon>
        <taxon>Bacillati</taxon>
        <taxon>Chloroflexota</taxon>
        <taxon>Ktedonobacteria</taxon>
        <taxon>Ktedonobacterales</taxon>
        <taxon>Ktedonobacteraceae</taxon>
        <taxon>Ktedonobacter</taxon>
    </lineage>
</organism>
<keyword evidence="1" id="KW-0732">Signal</keyword>
<dbReference type="EMBL" id="ADVG01000003">
    <property type="protein sequence ID" value="EFH85404.1"/>
    <property type="molecule type" value="Genomic_DNA"/>
</dbReference>
<evidence type="ECO:0000256" key="1">
    <source>
        <dbReference type="SAM" id="SignalP"/>
    </source>
</evidence>
<evidence type="ECO:0000313" key="3">
    <source>
        <dbReference type="Proteomes" id="UP000004508"/>
    </source>
</evidence>
<comment type="caution">
    <text evidence="2">The sequence shown here is derived from an EMBL/GenBank/DDBJ whole genome shotgun (WGS) entry which is preliminary data.</text>
</comment>
<gene>
    <name evidence="2" type="ORF">Krac_6624</name>
</gene>
<evidence type="ECO:0000313" key="2">
    <source>
        <dbReference type="EMBL" id="EFH85404.1"/>
    </source>
</evidence>